<sequence length="231" mass="24207">MNEERTETASLYVLNLLEPEEARAFEQALRADPALAELVRKLEAGAATLAARVPPRTPPPRVREQVWAAIQASKPAPRKVPRVAWLGWWAAAAFAAIAVLLGVDRARVSRTPAVDPVATSLARLQVATLAPSAQGPAKGSAAVAWDQAQQRGVITVENLPDAGAGHDYQLWVIDPSYKVPVSAGVLAVTDGKAQSEFSTAKVIAAAQKFAISLEPKGGSATPTGAIVMIGP</sequence>
<protein>
    <recommendedName>
        <fullName evidence="8">Regulator of SigK</fullName>
    </recommendedName>
    <alternativeName>
        <fullName evidence="7">Sigma-K anti-sigma factor RskA</fullName>
    </alternativeName>
</protein>
<dbReference type="KEGG" id="ole:K0B96_01795"/>
<comment type="subcellular location">
    <subcellularLocation>
        <location evidence="2">Cell membrane</location>
    </subcellularLocation>
    <subcellularLocation>
        <location evidence="1">Membrane</location>
        <topology evidence="1">Single-pass membrane protein</topology>
    </subcellularLocation>
</comment>
<dbReference type="Gene3D" id="1.10.10.1320">
    <property type="entry name" value="Anti-sigma factor, zinc-finger domain"/>
    <property type="match status" value="1"/>
</dbReference>
<dbReference type="GO" id="GO:0016989">
    <property type="term" value="F:sigma factor antagonist activity"/>
    <property type="evidence" value="ECO:0007669"/>
    <property type="project" value="TreeGrafter"/>
</dbReference>
<evidence type="ECO:0000313" key="11">
    <source>
        <dbReference type="EMBL" id="QYM79377.1"/>
    </source>
</evidence>
<dbReference type="RefSeq" id="WP_220163167.1">
    <property type="nucleotide sequence ID" value="NZ_CP080507.1"/>
</dbReference>
<evidence type="ECO:0000256" key="6">
    <source>
        <dbReference type="ARBA" id="ARBA00023136"/>
    </source>
</evidence>
<evidence type="ECO:0000256" key="7">
    <source>
        <dbReference type="ARBA" id="ARBA00029829"/>
    </source>
</evidence>
<keyword evidence="6 9" id="KW-0472">Membrane</keyword>
<accession>A0A8F9TWK1</accession>
<dbReference type="InterPro" id="IPR018764">
    <property type="entry name" value="RskA_C"/>
</dbReference>
<organism evidence="11 12">
    <name type="scientific">Horticoccus luteus</name>
    <dbReference type="NCBI Taxonomy" id="2862869"/>
    <lineage>
        <taxon>Bacteria</taxon>
        <taxon>Pseudomonadati</taxon>
        <taxon>Verrucomicrobiota</taxon>
        <taxon>Opitutia</taxon>
        <taxon>Opitutales</taxon>
        <taxon>Opitutaceae</taxon>
        <taxon>Horticoccus</taxon>
    </lineage>
</organism>
<evidence type="ECO:0000256" key="9">
    <source>
        <dbReference type="SAM" id="Phobius"/>
    </source>
</evidence>
<evidence type="ECO:0000256" key="1">
    <source>
        <dbReference type="ARBA" id="ARBA00004167"/>
    </source>
</evidence>
<dbReference type="PANTHER" id="PTHR37461">
    <property type="entry name" value="ANTI-SIGMA-K FACTOR RSKA"/>
    <property type="match status" value="1"/>
</dbReference>
<name>A0A8F9TWK1_9BACT</name>
<keyword evidence="3" id="KW-1003">Cell membrane</keyword>
<gene>
    <name evidence="11" type="ORF">K0B96_01795</name>
</gene>
<keyword evidence="4 9" id="KW-0812">Transmembrane</keyword>
<dbReference type="GO" id="GO:0006417">
    <property type="term" value="P:regulation of translation"/>
    <property type="evidence" value="ECO:0007669"/>
    <property type="project" value="TreeGrafter"/>
</dbReference>
<dbReference type="AlphaFoldDB" id="A0A8F9TWK1"/>
<dbReference type="GO" id="GO:0005886">
    <property type="term" value="C:plasma membrane"/>
    <property type="evidence" value="ECO:0007669"/>
    <property type="project" value="UniProtKB-SubCell"/>
</dbReference>
<dbReference type="EMBL" id="CP080507">
    <property type="protein sequence ID" value="QYM79377.1"/>
    <property type="molecule type" value="Genomic_DNA"/>
</dbReference>
<dbReference type="Pfam" id="PF10099">
    <property type="entry name" value="RskA_C"/>
    <property type="match status" value="1"/>
</dbReference>
<dbReference type="InterPro" id="IPR041916">
    <property type="entry name" value="Anti_sigma_zinc_sf"/>
</dbReference>
<evidence type="ECO:0000256" key="5">
    <source>
        <dbReference type="ARBA" id="ARBA00022989"/>
    </source>
</evidence>
<feature type="domain" description="Anti-sigma K factor RskA C-terminal" evidence="10">
    <location>
        <begin position="89"/>
        <end position="225"/>
    </location>
</feature>
<evidence type="ECO:0000313" key="12">
    <source>
        <dbReference type="Proteomes" id="UP000825051"/>
    </source>
</evidence>
<dbReference type="PANTHER" id="PTHR37461:SF1">
    <property type="entry name" value="ANTI-SIGMA-K FACTOR RSKA"/>
    <property type="match status" value="1"/>
</dbReference>
<evidence type="ECO:0000259" key="10">
    <source>
        <dbReference type="Pfam" id="PF10099"/>
    </source>
</evidence>
<dbReference type="Proteomes" id="UP000825051">
    <property type="component" value="Chromosome"/>
</dbReference>
<dbReference type="InterPro" id="IPR051474">
    <property type="entry name" value="Anti-sigma-K/W_factor"/>
</dbReference>
<evidence type="ECO:0000256" key="2">
    <source>
        <dbReference type="ARBA" id="ARBA00004236"/>
    </source>
</evidence>
<evidence type="ECO:0000256" key="3">
    <source>
        <dbReference type="ARBA" id="ARBA00022475"/>
    </source>
</evidence>
<keyword evidence="12" id="KW-1185">Reference proteome</keyword>
<reference evidence="11" key="1">
    <citation type="submission" date="2021-08" db="EMBL/GenBank/DDBJ databases">
        <title>Genome of a novel bacterium of the phylum Verrucomicrobia, Oleiharenicola sp. KSB-15.</title>
        <authorList>
            <person name="Chung J.-H."/>
            <person name="Ahn J.-H."/>
            <person name="Yoon Y."/>
            <person name="Kim D.-Y."/>
            <person name="An S.-H."/>
            <person name="Park I."/>
            <person name="Yeon J."/>
        </authorList>
    </citation>
    <scope>NUCLEOTIDE SEQUENCE</scope>
    <source>
        <strain evidence="11">KSB-15</strain>
    </source>
</reference>
<evidence type="ECO:0000256" key="8">
    <source>
        <dbReference type="ARBA" id="ARBA00030803"/>
    </source>
</evidence>
<feature type="transmembrane region" description="Helical" evidence="9">
    <location>
        <begin position="83"/>
        <end position="103"/>
    </location>
</feature>
<evidence type="ECO:0000256" key="4">
    <source>
        <dbReference type="ARBA" id="ARBA00022692"/>
    </source>
</evidence>
<proteinExistence type="predicted"/>
<keyword evidence="5 9" id="KW-1133">Transmembrane helix</keyword>